<dbReference type="InterPro" id="IPR019410">
    <property type="entry name" value="Methyltransf_16"/>
</dbReference>
<dbReference type="AlphaFoldDB" id="A0AAD5VG14"/>
<dbReference type="Proteomes" id="UP001213000">
    <property type="component" value="Unassembled WGS sequence"/>
</dbReference>
<reference evidence="2" key="1">
    <citation type="submission" date="2022-07" db="EMBL/GenBank/DDBJ databases">
        <title>Genome Sequence of Leucocoprinus birnbaumii.</title>
        <authorList>
            <person name="Buettner E."/>
        </authorList>
    </citation>
    <scope>NUCLEOTIDE SEQUENCE</scope>
    <source>
        <strain evidence="2">VT141</strain>
    </source>
</reference>
<keyword evidence="3" id="KW-1185">Reference proteome</keyword>
<evidence type="ECO:0000259" key="1">
    <source>
        <dbReference type="PROSITE" id="PS50181"/>
    </source>
</evidence>
<gene>
    <name evidence="2" type="ORF">NP233_g12619</name>
</gene>
<dbReference type="InterPro" id="IPR001810">
    <property type="entry name" value="F-box_dom"/>
</dbReference>
<name>A0AAD5VG14_9AGAR</name>
<dbReference type="Pfam" id="PF10294">
    <property type="entry name" value="Methyltransf_16"/>
    <property type="match status" value="1"/>
</dbReference>
<dbReference type="PANTHER" id="PTHR14614">
    <property type="entry name" value="HEPATOCELLULAR CARCINOMA-ASSOCIATED ANTIGEN"/>
    <property type="match status" value="1"/>
</dbReference>
<dbReference type="GO" id="GO:0008757">
    <property type="term" value="F:S-adenosylmethionine-dependent methyltransferase activity"/>
    <property type="evidence" value="ECO:0007669"/>
    <property type="project" value="UniProtKB-ARBA"/>
</dbReference>
<proteinExistence type="predicted"/>
<dbReference type="PANTHER" id="PTHR14614:SF161">
    <property type="match status" value="1"/>
</dbReference>
<dbReference type="GO" id="GO:0005829">
    <property type="term" value="C:cytosol"/>
    <property type="evidence" value="ECO:0007669"/>
    <property type="project" value="TreeGrafter"/>
</dbReference>
<feature type="domain" description="F-box" evidence="1">
    <location>
        <begin position="361"/>
        <end position="397"/>
    </location>
</feature>
<evidence type="ECO:0000313" key="3">
    <source>
        <dbReference type="Proteomes" id="UP001213000"/>
    </source>
</evidence>
<dbReference type="PROSITE" id="PS50181">
    <property type="entry name" value="FBOX"/>
    <property type="match status" value="1"/>
</dbReference>
<dbReference type="InterPro" id="IPR029063">
    <property type="entry name" value="SAM-dependent_MTases_sf"/>
</dbReference>
<sequence length="668" mass="74610">MSSNTNFPKNLNIAPSFHSSFELTDAFAEDAQRQTIHDYGIAGRVWEAAYAMLLYIQPPPKLTFNTQFLEINSPRTIVELGSGTGVVAAAIARVTDRHEDLVIATDLPEVCPLLEKNLSASMNSSVLVRPLAWGNKQAARKLASELFSGPHARTPTHIICSDLVYFPELFAPLLRSLILLTSTLFIHDSLHPTIFISHKVRSLVKETPFWSVFGLWFDFTPVLVKVDMNRPSPDLETEDWQRFGEDADDILFLFAARRRIESLDWQVPDDDLALMAGHGAWNNDARKGDDTFESLLLMSSALTVTSNNGFMDHTIVKHTLSLTTDWCLPSTCPVYPNGQPRFTSLSHPSPSNPTRSSLMPATTLSDLPAEVIHQILCELDEETLLVVSELDQCINRLALQAFFGATQGGTQLDTVPPSLQIFLTATLSWIAYGRRARANNHTIRVFCLSIKIDTQSSGRISLKEEIWGPSTRDGDKLMFELQELVDLVISKGCQKILVGTPDKDYFPPSRLSSSQVRSVLLKHTLAAQTLKLKDYTLWGSPFLGPTALSYNLNLLEQCTNTMHRLELNTEGVTRSNSKLKALLSGLLNDIHLPNLKYFLLTTKTRLIQYSYLIWFLSRHHGLAGLHIANNWGISGARYILLHGYSKIPTNYLQPLVPYTSMDMVTGTV</sequence>
<organism evidence="2 3">
    <name type="scientific">Leucocoprinus birnbaumii</name>
    <dbReference type="NCBI Taxonomy" id="56174"/>
    <lineage>
        <taxon>Eukaryota</taxon>
        <taxon>Fungi</taxon>
        <taxon>Dikarya</taxon>
        <taxon>Basidiomycota</taxon>
        <taxon>Agaricomycotina</taxon>
        <taxon>Agaricomycetes</taxon>
        <taxon>Agaricomycetidae</taxon>
        <taxon>Agaricales</taxon>
        <taxon>Agaricineae</taxon>
        <taxon>Agaricaceae</taxon>
        <taxon>Leucocoprinus</taxon>
    </lineage>
</organism>
<evidence type="ECO:0000313" key="2">
    <source>
        <dbReference type="EMBL" id="KAJ3553541.1"/>
    </source>
</evidence>
<dbReference type="GO" id="GO:0032991">
    <property type="term" value="C:protein-containing complex"/>
    <property type="evidence" value="ECO:0007669"/>
    <property type="project" value="TreeGrafter"/>
</dbReference>
<dbReference type="Gene3D" id="3.40.50.150">
    <property type="entry name" value="Vaccinia Virus protein VP39"/>
    <property type="match status" value="1"/>
</dbReference>
<accession>A0AAD5VG14</accession>
<dbReference type="EMBL" id="JANIEX010001900">
    <property type="protein sequence ID" value="KAJ3553541.1"/>
    <property type="molecule type" value="Genomic_DNA"/>
</dbReference>
<dbReference type="SUPFAM" id="SSF53335">
    <property type="entry name" value="S-adenosyl-L-methionine-dependent methyltransferases"/>
    <property type="match status" value="1"/>
</dbReference>
<protein>
    <recommendedName>
        <fullName evidence="1">F-box domain-containing protein</fullName>
    </recommendedName>
</protein>
<comment type="caution">
    <text evidence="2">The sequence shown here is derived from an EMBL/GenBank/DDBJ whole genome shotgun (WGS) entry which is preliminary data.</text>
</comment>